<proteinExistence type="predicted"/>
<dbReference type="Gene3D" id="6.10.250.1820">
    <property type="match status" value="1"/>
</dbReference>
<evidence type="ECO:0000313" key="6">
    <source>
        <dbReference type="Proteomes" id="UP000007875"/>
    </source>
</evidence>
<dbReference type="HOGENOM" id="CLU_1285861_0_0_1"/>
<accession>H2Z5B4</accession>
<feature type="region of interest" description="Disordered" evidence="3">
    <location>
        <begin position="1"/>
        <end position="138"/>
    </location>
</feature>
<dbReference type="GO" id="GO:0005737">
    <property type="term" value="C:cytoplasm"/>
    <property type="evidence" value="ECO:0007669"/>
    <property type="project" value="TreeGrafter"/>
</dbReference>
<dbReference type="OMA" id="NAWPECE"/>
<feature type="compositionally biased region" description="Basic and acidic residues" evidence="3">
    <location>
        <begin position="59"/>
        <end position="75"/>
    </location>
</feature>
<dbReference type="GO" id="GO:0004857">
    <property type="term" value="F:enzyme inhibitor activity"/>
    <property type="evidence" value="ECO:0007669"/>
    <property type="project" value="TreeGrafter"/>
</dbReference>
<reference evidence="5" key="3">
    <citation type="submission" date="2025-09" db="UniProtKB">
        <authorList>
            <consortium name="Ensembl"/>
        </authorList>
    </citation>
    <scope>IDENTIFICATION</scope>
</reference>
<name>H2Z5B4_CIOSA</name>
<dbReference type="Pfam" id="PF15898">
    <property type="entry name" value="PRKG1_interact"/>
    <property type="match status" value="1"/>
</dbReference>
<dbReference type="GeneTree" id="ENSGT00940000167501"/>
<dbReference type="GO" id="GO:0019901">
    <property type="term" value="F:protein kinase binding"/>
    <property type="evidence" value="ECO:0007669"/>
    <property type="project" value="InterPro"/>
</dbReference>
<dbReference type="PANTHER" id="PTHR24179">
    <property type="entry name" value="PROTEIN PHOSPHATASE 1 REGULATORY SUBUNIT 12"/>
    <property type="match status" value="1"/>
</dbReference>
<dbReference type="eggNOG" id="KOG0505">
    <property type="taxonomic scope" value="Eukaryota"/>
</dbReference>
<keyword evidence="6" id="KW-1185">Reference proteome</keyword>
<dbReference type="GO" id="GO:0019208">
    <property type="term" value="F:phosphatase regulator activity"/>
    <property type="evidence" value="ECO:0007669"/>
    <property type="project" value="TreeGrafter"/>
</dbReference>
<dbReference type="STRING" id="51511.ENSCSAVP00000012776"/>
<evidence type="ECO:0000259" key="4">
    <source>
        <dbReference type="Pfam" id="PF15898"/>
    </source>
</evidence>
<dbReference type="InParanoid" id="H2Z5B4"/>
<reference evidence="5" key="2">
    <citation type="submission" date="2025-08" db="UniProtKB">
        <authorList>
            <consortium name="Ensembl"/>
        </authorList>
    </citation>
    <scope>IDENTIFICATION</scope>
</reference>
<evidence type="ECO:0000256" key="1">
    <source>
        <dbReference type="ARBA" id="ARBA00022473"/>
    </source>
</evidence>
<evidence type="ECO:0000256" key="2">
    <source>
        <dbReference type="ARBA" id="ARBA00022737"/>
    </source>
</evidence>
<evidence type="ECO:0000313" key="5">
    <source>
        <dbReference type="Ensembl" id="ENSCSAVP00000012776.1"/>
    </source>
</evidence>
<dbReference type="AlphaFoldDB" id="H2Z5B4"/>
<dbReference type="PANTHER" id="PTHR24179:SF21">
    <property type="entry name" value="MYOSIN BINDING SUBUNIT, ISOFORM O"/>
    <property type="match status" value="1"/>
</dbReference>
<feature type="compositionally biased region" description="Basic and acidic residues" evidence="3">
    <location>
        <begin position="113"/>
        <end position="138"/>
    </location>
</feature>
<keyword evidence="1" id="KW-0217">Developmental protein</keyword>
<reference evidence="6" key="1">
    <citation type="submission" date="2003-08" db="EMBL/GenBank/DDBJ databases">
        <authorList>
            <person name="Birren B."/>
            <person name="Nusbaum C."/>
            <person name="Abebe A."/>
            <person name="Abouelleil A."/>
            <person name="Adekoya E."/>
            <person name="Ait-zahra M."/>
            <person name="Allen N."/>
            <person name="Allen T."/>
            <person name="An P."/>
            <person name="Anderson M."/>
            <person name="Anderson S."/>
            <person name="Arachchi H."/>
            <person name="Armbruster J."/>
            <person name="Bachantsang P."/>
            <person name="Baldwin J."/>
            <person name="Barry A."/>
            <person name="Bayul T."/>
            <person name="Blitshsteyn B."/>
            <person name="Bloom T."/>
            <person name="Blye J."/>
            <person name="Boguslavskiy L."/>
            <person name="Borowsky M."/>
            <person name="Boukhgalter B."/>
            <person name="Brunache A."/>
            <person name="Butler J."/>
            <person name="Calixte N."/>
            <person name="Calvo S."/>
            <person name="Camarata J."/>
            <person name="Campo K."/>
            <person name="Chang J."/>
            <person name="Cheshatsang Y."/>
            <person name="Citroen M."/>
            <person name="Collymore A."/>
            <person name="Considine T."/>
            <person name="Cook A."/>
            <person name="Cooke P."/>
            <person name="Corum B."/>
            <person name="Cuomo C."/>
            <person name="David R."/>
            <person name="Dawoe T."/>
            <person name="Degray S."/>
            <person name="Dodge S."/>
            <person name="Dooley K."/>
            <person name="Dorje P."/>
            <person name="Dorjee K."/>
            <person name="Dorris L."/>
            <person name="Duffey N."/>
            <person name="Dupes A."/>
            <person name="Elkins T."/>
            <person name="Engels R."/>
            <person name="Erickson J."/>
            <person name="Farina A."/>
            <person name="Faro S."/>
            <person name="Ferreira P."/>
            <person name="Fischer H."/>
            <person name="Fitzgerald M."/>
            <person name="Foley K."/>
            <person name="Gage D."/>
            <person name="Galagan J."/>
            <person name="Gearin G."/>
            <person name="Gnerre S."/>
            <person name="Gnirke A."/>
            <person name="Goyette A."/>
            <person name="Graham J."/>
            <person name="Grandbois E."/>
            <person name="Gyaltsen K."/>
            <person name="Hafez N."/>
            <person name="Hagopian D."/>
            <person name="Hagos B."/>
            <person name="Hall J."/>
            <person name="Hatcher B."/>
            <person name="Heller A."/>
            <person name="Higgins H."/>
            <person name="Honan T."/>
            <person name="Horn A."/>
            <person name="Houde N."/>
            <person name="Hughes L."/>
            <person name="Hulme W."/>
            <person name="Husby E."/>
            <person name="Iliev I."/>
            <person name="Jaffe D."/>
            <person name="Jones C."/>
            <person name="Kamal M."/>
            <person name="Kamat A."/>
            <person name="Kamvysselis M."/>
            <person name="Karlsson E."/>
            <person name="Kells C."/>
            <person name="Kieu A."/>
            <person name="Kisner P."/>
            <person name="Kodira C."/>
            <person name="Kulbokas E."/>
            <person name="Labutti K."/>
            <person name="Lama D."/>
            <person name="Landers T."/>
            <person name="Leger J."/>
            <person name="Levine S."/>
            <person name="Lewis D."/>
            <person name="Lewis T."/>
            <person name="Lindblad-toh K."/>
            <person name="Liu X."/>
            <person name="Lokyitsang T."/>
            <person name="Lokyitsang Y."/>
            <person name="Lucien O."/>
            <person name="Lui A."/>
            <person name="Ma L.J."/>
            <person name="Mabbitt R."/>
            <person name="Macdonald J."/>
            <person name="Maclean C."/>
            <person name="Major J."/>
            <person name="Manning J."/>
            <person name="Marabella R."/>
            <person name="Maru K."/>
            <person name="Matthews C."/>
            <person name="Mauceli E."/>
            <person name="Mccarthy M."/>
            <person name="Mcdonough S."/>
            <person name="Mcghee T."/>
            <person name="Meldrim J."/>
            <person name="Meneus L."/>
            <person name="Mesirov J."/>
            <person name="Mihalev A."/>
            <person name="Mihova T."/>
            <person name="Mikkelsen T."/>
            <person name="Mlenga V."/>
            <person name="Moru K."/>
            <person name="Mozes J."/>
            <person name="Mulrain L."/>
            <person name="Munson G."/>
            <person name="Naylor J."/>
            <person name="Newes C."/>
            <person name="Nguyen C."/>
            <person name="Nguyen N."/>
            <person name="Nguyen T."/>
            <person name="Nicol R."/>
            <person name="Nielsen C."/>
            <person name="Nizzari M."/>
            <person name="Norbu C."/>
            <person name="Norbu N."/>
            <person name="O'donnell P."/>
            <person name="Okoawo O."/>
            <person name="O'leary S."/>
            <person name="Omotosho B."/>
            <person name="O'neill K."/>
            <person name="Osman S."/>
            <person name="Parker S."/>
            <person name="Perrin D."/>
            <person name="Phunkhang P."/>
            <person name="Piqani B."/>
            <person name="Purcell S."/>
            <person name="Rachupka T."/>
            <person name="Ramasamy U."/>
            <person name="Rameau R."/>
            <person name="Ray V."/>
            <person name="Raymond C."/>
            <person name="Retta R."/>
            <person name="Richardson S."/>
            <person name="Rise C."/>
            <person name="Rodriguez J."/>
            <person name="Rogers J."/>
            <person name="Rogov P."/>
            <person name="Rutman M."/>
            <person name="Schupbach R."/>
            <person name="Seaman C."/>
            <person name="Settipalli S."/>
            <person name="Sharpe T."/>
            <person name="Sheridan J."/>
            <person name="Sherpa N."/>
            <person name="Shi J."/>
            <person name="Smirnov S."/>
            <person name="Smith C."/>
            <person name="Sougnez C."/>
            <person name="Spencer B."/>
            <person name="Stalker J."/>
            <person name="Stange-thomann N."/>
            <person name="Stavropoulos S."/>
            <person name="Stetson K."/>
            <person name="Stone C."/>
            <person name="Stone S."/>
            <person name="Stubbs M."/>
            <person name="Talamas J."/>
            <person name="Tchuinga P."/>
            <person name="Tenzing P."/>
            <person name="Tesfaye S."/>
            <person name="Theodore J."/>
            <person name="Thoulutsang Y."/>
            <person name="Topham K."/>
            <person name="Towey S."/>
            <person name="Tsamla T."/>
            <person name="Tsomo N."/>
            <person name="Vallee D."/>
            <person name="Vassiliev H."/>
            <person name="Venkataraman V."/>
            <person name="Vinson J."/>
            <person name="Vo A."/>
            <person name="Wade C."/>
            <person name="Wang S."/>
            <person name="Wangchuk T."/>
            <person name="Wangdi T."/>
            <person name="Whittaker C."/>
            <person name="Wilkinson J."/>
            <person name="Wu Y."/>
            <person name="Wyman D."/>
            <person name="Yadav S."/>
            <person name="Yang S."/>
            <person name="Yang X."/>
            <person name="Yeager S."/>
            <person name="Yee E."/>
            <person name="Young G."/>
            <person name="Zainoun J."/>
            <person name="Zembeck L."/>
            <person name="Zimmer A."/>
            <person name="Zody M."/>
            <person name="Lander E."/>
        </authorList>
    </citation>
    <scope>NUCLEOTIDE SEQUENCE [LARGE SCALE GENOMIC DNA]</scope>
</reference>
<evidence type="ECO:0000256" key="3">
    <source>
        <dbReference type="SAM" id="MobiDB-lite"/>
    </source>
</evidence>
<dbReference type="InterPro" id="IPR051226">
    <property type="entry name" value="PP1_Regulatory_Subunit"/>
</dbReference>
<organism evidence="5 6">
    <name type="scientific">Ciona savignyi</name>
    <name type="common">Pacific transparent sea squirt</name>
    <dbReference type="NCBI Taxonomy" id="51511"/>
    <lineage>
        <taxon>Eukaryota</taxon>
        <taxon>Metazoa</taxon>
        <taxon>Chordata</taxon>
        <taxon>Tunicata</taxon>
        <taxon>Ascidiacea</taxon>
        <taxon>Phlebobranchia</taxon>
        <taxon>Cionidae</taxon>
        <taxon>Ciona</taxon>
    </lineage>
</organism>
<protein>
    <recommendedName>
        <fullName evidence="4">cGMP-dependent protein kinase interacting domain-containing protein</fullName>
    </recommendedName>
</protein>
<keyword evidence="2" id="KW-0677">Repeat</keyword>
<sequence>DTEDGGDEGNSLTPGGQSPSARKSAAQQRRRQRKERRSTGLPGLKPSSTADNGSDDDETFKNDIDADDTKADRLKTTAARYDSSSLPDRHSRHRSGGLRGSDNDLPSRFAAPLDDRKTDEKDYKKLFEDSRDDNERLQRELEDAKRRVAELESRLERADDVSARRKAAETEKRALERKLAEAEKELMVLADIRSDNQRLKDENGALIRVISKLSK</sequence>
<feature type="compositionally biased region" description="Polar residues" evidence="3">
    <location>
        <begin position="10"/>
        <end position="19"/>
    </location>
</feature>
<dbReference type="Ensembl" id="ENSCSAVT00000012925.1">
    <property type="protein sequence ID" value="ENSCSAVP00000012776.1"/>
    <property type="gene ID" value="ENSCSAVG00000007503.1"/>
</dbReference>
<dbReference type="Proteomes" id="UP000007875">
    <property type="component" value="Unassembled WGS sequence"/>
</dbReference>
<dbReference type="InterPro" id="IPR031775">
    <property type="entry name" value="PRKG1_interact"/>
</dbReference>
<feature type="domain" description="cGMP-dependent protein kinase interacting" evidence="4">
    <location>
        <begin position="122"/>
        <end position="215"/>
    </location>
</feature>